<organism evidence="3">
    <name type="scientific">Pelagomonas calceolata</name>
    <dbReference type="NCBI Taxonomy" id="35677"/>
    <lineage>
        <taxon>Eukaryota</taxon>
        <taxon>Sar</taxon>
        <taxon>Stramenopiles</taxon>
        <taxon>Ochrophyta</taxon>
        <taxon>Pelagophyceae</taxon>
        <taxon>Pelagomonadales</taxon>
        <taxon>Pelagomonadaceae</taxon>
        <taxon>Pelagomonas</taxon>
    </lineage>
</organism>
<reference evidence="4" key="2">
    <citation type="submission" date="2021-11" db="EMBL/GenBank/DDBJ databases">
        <authorList>
            <consortium name="Genoscope - CEA"/>
            <person name="William W."/>
        </authorList>
    </citation>
    <scope>NUCLEOTIDE SEQUENCE</scope>
</reference>
<evidence type="ECO:0000313" key="3">
    <source>
        <dbReference type="EMBL" id="CAE0702644.1"/>
    </source>
</evidence>
<dbReference type="GO" id="GO:0009507">
    <property type="term" value="C:chloroplast"/>
    <property type="evidence" value="ECO:0007669"/>
    <property type="project" value="TreeGrafter"/>
</dbReference>
<reference evidence="3" key="1">
    <citation type="submission" date="2021-01" db="EMBL/GenBank/DDBJ databases">
        <authorList>
            <person name="Corre E."/>
            <person name="Pelletier E."/>
            <person name="Niang G."/>
            <person name="Scheremetjew M."/>
            <person name="Finn R."/>
            <person name="Kale V."/>
            <person name="Holt S."/>
            <person name="Cochrane G."/>
            <person name="Meng A."/>
            <person name="Brown T."/>
            <person name="Cohen L."/>
        </authorList>
    </citation>
    <scope>NUCLEOTIDE SEQUENCE</scope>
    <source>
        <strain evidence="3">CCMP1756</strain>
    </source>
</reference>
<evidence type="ECO:0000313" key="5">
    <source>
        <dbReference type="Proteomes" id="UP000789595"/>
    </source>
</evidence>
<name>A0A7S4EBV1_9STRA</name>
<evidence type="ECO:0000259" key="2">
    <source>
        <dbReference type="PROSITE" id="PS50404"/>
    </source>
</evidence>
<dbReference type="PANTHER" id="PTHR45288:SF2">
    <property type="entry name" value="THIOREDOXIN FAMILY PROTEIN"/>
    <property type="match status" value="1"/>
</dbReference>
<evidence type="ECO:0000256" key="1">
    <source>
        <dbReference type="SAM" id="SignalP"/>
    </source>
</evidence>
<accession>A0A7S4EBV1</accession>
<dbReference type="SUPFAM" id="SSF52833">
    <property type="entry name" value="Thioredoxin-like"/>
    <property type="match status" value="2"/>
</dbReference>
<sequence>MRRVAALLLLLQNHAAALAPPVVKAADVAASGLASMARMPVAAGKSTTVVEGLAAYPAFKTPPVLYEFEACPYCRFVREAVTALDLVVDVKPCGRGSRHRAEARKVGGKEQFPLLVDGDTVLYESADIVDYLAEKRGTTLTPPKGGVLASAAATAFRPGRGDAVSAGALAKPPRKLLELYSYEGNQFCRLVREVLCELDLPYRLYSAGKDSPRRDVLAKLAGSSQCPYLVDPNTGEALAESADIVAYLCRTYGDFDEEEE</sequence>
<proteinExistence type="predicted"/>
<dbReference type="PANTHER" id="PTHR45288">
    <property type="entry name" value="THIOREDOXIN FAMILY PROTEIN"/>
    <property type="match status" value="1"/>
</dbReference>
<gene>
    <name evidence="3" type="ORF">PCAL00307_LOCUS18089</name>
    <name evidence="4" type="ORF">PECAL_2P20350</name>
</gene>
<dbReference type="InterPro" id="IPR036249">
    <property type="entry name" value="Thioredoxin-like_sf"/>
</dbReference>
<dbReference type="PROSITE" id="PS51354">
    <property type="entry name" value="GLUTAREDOXIN_2"/>
    <property type="match status" value="2"/>
</dbReference>
<evidence type="ECO:0000313" key="4">
    <source>
        <dbReference type="EMBL" id="CAH0368934.1"/>
    </source>
</evidence>
<feature type="chain" id="PRO_5036212382" description="GST N-terminal domain-containing protein" evidence="1">
    <location>
        <begin position="26"/>
        <end position="260"/>
    </location>
</feature>
<dbReference type="EMBL" id="HBIW01020983">
    <property type="protein sequence ID" value="CAE0702644.1"/>
    <property type="molecule type" value="Transcribed_RNA"/>
</dbReference>
<feature type="signal peptide" evidence="1">
    <location>
        <begin position="1"/>
        <end position="25"/>
    </location>
</feature>
<feature type="domain" description="GST N-terminal" evidence="2">
    <location>
        <begin position="175"/>
        <end position="256"/>
    </location>
</feature>
<dbReference type="EMBL" id="CAKKNE010000002">
    <property type="protein sequence ID" value="CAH0368934.1"/>
    <property type="molecule type" value="Genomic_DNA"/>
</dbReference>
<dbReference type="PROSITE" id="PS50404">
    <property type="entry name" value="GST_NTER"/>
    <property type="match status" value="2"/>
</dbReference>
<dbReference type="InterPro" id="IPR004045">
    <property type="entry name" value="Glutathione_S-Trfase_N"/>
</dbReference>
<feature type="domain" description="GST N-terminal" evidence="2">
    <location>
        <begin position="61"/>
        <end position="140"/>
    </location>
</feature>
<dbReference type="Pfam" id="PF13417">
    <property type="entry name" value="GST_N_3"/>
    <property type="match status" value="2"/>
</dbReference>
<dbReference type="AlphaFoldDB" id="A0A7S4EBV1"/>
<dbReference type="Proteomes" id="UP000789595">
    <property type="component" value="Unassembled WGS sequence"/>
</dbReference>
<keyword evidence="5" id="KW-1185">Reference proteome</keyword>
<protein>
    <recommendedName>
        <fullName evidence="2">GST N-terminal domain-containing protein</fullName>
    </recommendedName>
</protein>
<dbReference type="Gene3D" id="3.40.30.10">
    <property type="entry name" value="Glutaredoxin"/>
    <property type="match status" value="2"/>
</dbReference>
<keyword evidence="1" id="KW-0732">Signal</keyword>
<dbReference type="OrthoDB" id="422574at2759"/>